<dbReference type="InterPro" id="IPR026961">
    <property type="entry name" value="PGG_dom"/>
</dbReference>
<evidence type="ECO:0000313" key="11">
    <source>
        <dbReference type="Proteomes" id="UP001202328"/>
    </source>
</evidence>
<protein>
    <recommendedName>
        <fullName evidence="9">PGG domain-containing protein</fullName>
    </recommendedName>
</protein>
<keyword evidence="6 8" id="KW-0472">Membrane</keyword>
<evidence type="ECO:0000256" key="4">
    <source>
        <dbReference type="ARBA" id="ARBA00022989"/>
    </source>
</evidence>
<feature type="repeat" description="ANK" evidence="7">
    <location>
        <begin position="76"/>
        <end position="99"/>
    </location>
</feature>
<dbReference type="PANTHER" id="PTHR24186">
    <property type="entry name" value="PROTEIN PHOSPHATASE 1 REGULATORY SUBUNIT"/>
    <property type="match status" value="1"/>
</dbReference>
<dbReference type="InterPro" id="IPR002110">
    <property type="entry name" value="Ankyrin_rpt"/>
</dbReference>
<feature type="transmembrane region" description="Helical" evidence="8">
    <location>
        <begin position="527"/>
        <end position="550"/>
    </location>
</feature>
<comment type="caution">
    <text evidence="10">The sequence shown here is derived from an EMBL/GenBank/DDBJ whole genome shotgun (WGS) entry which is preliminary data.</text>
</comment>
<dbReference type="PROSITE" id="PS50088">
    <property type="entry name" value="ANK_REPEAT"/>
    <property type="match status" value="3"/>
</dbReference>
<evidence type="ECO:0000256" key="8">
    <source>
        <dbReference type="SAM" id="Phobius"/>
    </source>
</evidence>
<evidence type="ECO:0000256" key="5">
    <source>
        <dbReference type="ARBA" id="ARBA00023043"/>
    </source>
</evidence>
<evidence type="ECO:0000259" key="9">
    <source>
        <dbReference type="Pfam" id="PF13962"/>
    </source>
</evidence>
<evidence type="ECO:0000313" key="10">
    <source>
        <dbReference type="EMBL" id="KAI3917660.1"/>
    </source>
</evidence>
<dbReference type="Proteomes" id="UP001202328">
    <property type="component" value="Unassembled WGS sequence"/>
</dbReference>
<dbReference type="Gene3D" id="1.25.40.20">
    <property type="entry name" value="Ankyrin repeat-containing domain"/>
    <property type="match status" value="3"/>
</dbReference>
<gene>
    <name evidence="10" type="ORF">MKW98_021422</name>
</gene>
<dbReference type="SMART" id="SM00248">
    <property type="entry name" value="ANK"/>
    <property type="match status" value="9"/>
</dbReference>
<feature type="transmembrane region" description="Helical" evidence="8">
    <location>
        <begin position="562"/>
        <end position="586"/>
    </location>
</feature>
<feature type="repeat" description="ANK" evidence="7">
    <location>
        <begin position="199"/>
        <end position="231"/>
    </location>
</feature>
<dbReference type="PROSITE" id="PS50297">
    <property type="entry name" value="ANK_REP_REGION"/>
    <property type="match status" value="3"/>
</dbReference>
<feature type="repeat" description="ANK" evidence="7">
    <location>
        <begin position="339"/>
        <end position="360"/>
    </location>
</feature>
<dbReference type="InterPro" id="IPR036770">
    <property type="entry name" value="Ankyrin_rpt-contain_sf"/>
</dbReference>
<name>A0AAD4XIS8_9MAGN</name>
<keyword evidence="4 8" id="KW-1133">Transmembrane helix</keyword>
<dbReference type="EMBL" id="JAJJMB010008983">
    <property type="protein sequence ID" value="KAI3917660.1"/>
    <property type="molecule type" value="Genomic_DNA"/>
</dbReference>
<dbReference type="Pfam" id="PF12796">
    <property type="entry name" value="Ank_2"/>
    <property type="match status" value="3"/>
</dbReference>
<accession>A0AAD4XIS8</accession>
<dbReference type="SUPFAM" id="SSF48403">
    <property type="entry name" value="Ankyrin repeat"/>
    <property type="match status" value="2"/>
</dbReference>
<comment type="subcellular location">
    <subcellularLocation>
        <location evidence="1">Membrane</location>
        <topology evidence="1">Multi-pass membrane protein</topology>
    </subcellularLocation>
</comment>
<organism evidence="10 11">
    <name type="scientific">Papaver atlanticum</name>
    <dbReference type="NCBI Taxonomy" id="357466"/>
    <lineage>
        <taxon>Eukaryota</taxon>
        <taxon>Viridiplantae</taxon>
        <taxon>Streptophyta</taxon>
        <taxon>Embryophyta</taxon>
        <taxon>Tracheophyta</taxon>
        <taxon>Spermatophyta</taxon>
        <taxon>Magnoliopsida</taxon>
        <taxon>Ranunculales</taxon>
        <taxon>Papaveraceae</taxon>
        <taxon>Papaveroideae</taxon>
        <taxon>Papaver</taxon>
    </lineage>
</organism>
<feature type="domain" description="PGG" evidence="9">
    <location>
        <begin position="477"/>
        <end position="590"/>
    </location>
</feature>
<proteinExistence type="predicted"/>
<sequence>MDPRLYAAITSGNIYKLESLLATWNDVNEYITTQTTATRKNTVLHVAAQFKRKMFVAEICKRCSQPELLIMQQNVNGDTVLHIAARLGLSDLVKALLHHIDAHSNNTIITTTNNNHRGTTVHDLLRMTNKKNNTALHEAFRNHKFLVGRLLIEADPLVEYFPNNAGETPLYLAAEAGLYDFVVQILKECPSSSAHNGPNGRTALHVAVANGYSEITKLLLEKRPSIIYQRDENGNSALHYAAYFSKPKVAVQLLEADPSIAWAKDHDGKTALHIAASSRLPRNIAYLIKVDTLGPVHHTKVGPLGFQPFAYMKFKCENIQVIEEVTKCCQECWEELDNNGRNFLHIAAENGSVNVIKYILGKSNLVENIINDEDNQGNTPLHMVLRSKCVECLRILSRDKRVNKKAVNSDNLTALDILLRDLDKADMPHREFIQAGYRYLFEGGLLWYGRSQIRIDKEDECFGAITRNKYKIAIESAKELTESQMLVTTLVSAVTYTAGLALPGGYISTGGPSSGLGLATLNGIPAFKAFVGCNSTALLLSIIILLIHYFNKLIPHRNAKSVVLRALVTHVLMFSATVLMLMAFMIGNYLFFGQSVTFVIPVASAGTVIVLYFLVKLLKKTK</sequence>
<keyword evidence="3" id="KW-0677">Repeat</keyword>
<evidence type="ECO:0000256" key="6">
    <source>
        <dbReference type="ARBA" id="ARBA00023136"/>
    </source>
</evidence>
<feature type="transmembrane region" description="Helical" evidence="8">
    <location>
        <begin position="592"/>
        <end position="615"/>
    </location>
</feature>
<dbReference type="PANTHER" id="PTHR24186:SF50">
    <property type="entry name" value="ANKYRIN REPEAT-CONTAINING PROTEIN ITN1-LIKE ISOFORM X1"/>
    <property type="match status" value="1"/>
</dbReference>
<evidence type="ECO:0000256" key="2">
    <source>
        <dbReference type="ARBA" id="ARBA00022692"/>
    </source>
</evidence>
<dbReference type="Pfam" id="PF13962">
    <property type="entry name" value="PGG"/>
    <property type="match status" value="1"/>
</dbReference>
<dbReference type="AlphaFoldDB" id="A0AAD4XIS8"/>
<keyword evidence="11" id="KW-1185">Reference proteome</keyword>
<evidence type="ECO:0000256" key="3">
    <source>
        <dbReference type="ARBA" id="ARBA00022737"/>
    </source>
</evidence>
<reference evidence="10" key="1">
    <citation type="submission" date="2022-04" db="EMBL/GenBank/DDBJ databases">
        <title>A functionally conserved STORR gene fusion in Papaver species that diverged 16.8 million years ago.</title>
        <authorList>
            <person name="Catania T."/>
        </authorList>
    </citation>
    <scope>NUCLEOTIDE SEQUENCE</scope>
    <source>
        <strain evidence="10">S-188037</strain>
    </source>
</reference>
<evidence type="ECO:0000256" key="1">
    <source>
        <dbReference type="ARBA" id="ARBA00004141"/>
    </source>
</evidence>
<keyword evidence="5 7" id="KW-0040">ANK repeat</keyword>
<evidence type="ECO:0000256" key="7">
    <source>
        <dbReference type="PROSITE-ProRule" id="PRU00023"/>
    </source>
</evidence>
<keyword evidence="2 8" id="KW-0812">Transmembrane</keyword>
<dbReference type="GO" id="GO:0005886">
    <property type="term" value="C:plasma membrane"/>
    <property type="evidence" value="ECO:0007669"/>
    <property type="project" value="TreeGrafter"/>
</dbReference>